<sequence length="247" mass="27791">MTTCFRGLREEQRGRSMNETERITHMIPVLKPLHPEDAEKAAENSGVMAAVRRLREKGGPDSVQLHTIRWCGETEASIRAQLEPVLLHYRAQILFVHERTRRRVLECQELNERVPLVAEYYQTTPLKCRLMAYRSDGASVVKPDSENILNTAASVVTCVSEARRDQQFSETFERFGSAIQYRAIASRASSVARESAVSPSGFSSLEAKKMMPFSPPLRIPHEYDVKAPTGNGVAEDAFDSTLYRSCV</sequence>
<dbReference type="RefSeq" id="XP_067060398.1">
    <property type="nucleotide sequence ID" value="XM_067204846.1"/>
</dbReference>
<evidence type="ECO:0000313" key="1">
    <source>
        <dbReference type="EMBL" id="KAG5470132.1"/>
    </source>
</evidence>
<proteinExistence type="predicted"/>
<reference evidence="2" key="2">
    <citation type="journal article" date="2021" name="Sci. Data">
        <title>Chromosome-scale genome sequencing, assembly and annotation of six genomes from subfamily Leishmaniinae.</title>
        <authorList>
            <person name="Almutairi H."/>
            <person name="Urbaniak M.D."/>
            <person name="Bates M.D."/>
            <person name="Jariyapan N."/>
            <person name="Kwakye-Nuako G."/>
            <person name="Thomaz Soccol V."/>
            <person name="Al-Salem W.S."/>
            <person name="Dillon R.J."/>
            <person name="Bates P.A."/>
            <person name="Gatherer D."/>
        </authorList>
    </citation>
    <scope>NUCLEOTIDE SEQUENCE [LARGE SCALE GENOMIC DNA]</scope>
</reference>
<dbReference type="Proteomes" id="UP000674143">
    <property type="component" value="Unassembled WGS sequence"/>
</dbReference>
<dbReference type="EMBL" id="JAFHLR010000032">
    <property type="protein sequence ID" value="KAG5470132.1"/>
    <property type="molecule type" value="Genomic_DNA"/>
</dbReference>
<dbReference type="GeneID" id="92358780"/>
<dbReference type="KEGG" id="loi:92358780"/>
<accession>A0A836GLX7</accession>
<keyword evidence="2" id="KW-1185">Reference proteome</keyword>
<protein>
    <submittedName>
        <fullName evidence="1">Uncharacterized protein</fullName>
    </submittedName>
</protein>
<dbReference type="AlphaFoldDB" id="A0A836GLX7"/>
<organism evidence="1 2">
    <name type="scientific">Leishmania orientalis</name>
    <dbReference type="NCBI Taxonomy" id="2249476"/>
    <lineage>
        <taxon>Eukaryota</taxon>
        <taxon>Discoba</taxon>
        <taxon>Euglenozoa</taxon>
        <taxon>Kinetoplastea</taxon>
        <taxon>Metakinetoplastina</taxon>
        <taxon>Trypanosomatida</taxon>
        <taxon>Trypanosomatidae</taxon>
        <taxon>Leishmaniinae</taxon>
        <taxon>Leishmania</taxon>
    </lineage>
</organism>
<name>A0A836GLX7_9TRYP</name>
<comment type="caution">
    <text evidence="1">The sequence shown here is derived from an EMBL/GenBank/DDBJ whole genome shotgun (WGS) entry which is preliminary data.</text>
</comment>
<evidence type="ECO:0000313" key="2">
    <source>
        <dbReference type="Proteomes" id="UP000674143"/>
    </source>
</evidence>
<reference evidence="2" key="1">
    <citation type="journal article" date="2021" name="Microbiol. Resour. Announc.">
        <title>LGAAP: Leishmaniinae Genome Assembly and Annotation Pipeline.</title>
        <authorList>
            <person name="Almutairi H."/>
            <person name="Urbaniak M.D."/>
            <person name="Bates M.D."/>
            <person name="Jariyapan N."/>
            <person name="Kwakye-Nuako G."/>
            <person name="Thomaz-Soccol V."/>
            <person name="Al-Salem W.S."/>
            <person name="Dillon R.J."/>
            <person name="Bates P.A."/>
            <person name="Gatherer D."/>
        </authorList>
    </citation>
    <scope>NUCLEOTIDE SEQUENCE [LARGE SCALE GENOMIC DNA]</scope>
</reference>
<gene>
    <name evidence="1" type="ORF">LSCM4_02826</name>
</gene>